<proteinExistence type="predicted"/>
<protein>
    <submittedName>
        <fullName evidence="1">Uncharacterized protein</fullName>
    </submittedName>
</protein>
<feature type="non-terminal residue" evidence="1">
    <location>
        <position position="1"/>
    </location>
</feature>
<reference evidence="1 2" key="1">
    <citation type="journal article" date="2011" name="Front. Microbiol.">
        <title>Two Strains of Crocosphaera watsonii with Highly Conserved Genomes are Distinguished by Strain-Specific Features.</title>
        <authorList>
            <person name="Bench S.R."/>
            <person name="Ilikchyan I.N."/>
            <person name="Tripp H.J."/>
            <person name="Zehr J.P."/>
        </authorList>
    </citation>
    <scope>NUCLEOTIDE SEQUENCE [LARGE SCALE GENOMIC DNA]</scope>
    <source>
        <strain evidence="1 2">WH 0003</strain>
    </source>
</reference>
<organism evidence="1 2">
    <name type="scientific">Crocosphaera watsonii WH 0003</name>
    <dbReference type="NCBI Taxonomy" id="423471"/>
    <lineage>
        <taxon>Bacteria</taxon>
        <taxon>Bacillati</taxon>
        <taxon>Cyanobacteriota</taxon>
        <taxon>Cyanophyceae</taxon>
        <taxon>Oscillatoriophycideae</taxon>
        <taxon>Chroococcales</taxon>
        <taxon>Aphanothecaceae</taxon>
        <taxon>Crocosphaera</taxon>
    </lineage>
</organism>
<dbReference type="Proteomes" id="UP000003477">
    <property type="component" value="Unassembled WGS sequence"/>
</dbReference>
<sequence>PEGLLICDRLNQQNSILLIYI</sequence>
<evidence type="ECO:0000313" key="2">
    <source>
        <dbReference type="Proteomes" id="UP000003477"/>
    </source>
</evidence>
<gene>
    <name evidence="1" type="ORF">CWATWH0003_1130b2</name>
</gene>
<comment type="caution">
    <text evidence="1">The sequence shown here is derived from an EMBL/GenBank/DDBJ whole genome shotgun (WGS) entry which is preliminary data.</text>
</comment>
<dbReference type="AlphaFoldDB" id="G5J0U1"/>
<accession>G5J0U1</accession>
<name>G5J0U1_CROWT</name>
<dbReference type="EMBL" id="AESD01000182">
    <property type="protein sequence ID" value="EHJ14181.1"/>
    <property type="molecule type" value="Genomic_DNA"/>
</dbReference>
<evidence type="ECO:0000313" key="1">
    <source>
        <dbReference type="EMBL" id="EHJ14181.1"/>
    </source>
</evidence>